<dbReference type="InterPro" id="IPR011047">
    <property type="entry name" value="Quinoprotein_ADH-like_sf"/>
</dbReference>
<feature type="region of interest" description="Disordered" evidence="1">
    <location>
        <begin position="1414"/>
        <end position="1433"/>
    </location>
</feature>
<evidence type="ECO:0000259" key="4">
    <source>
        <dbReference type="Pfam" id="PF12896"/>
    </source>
</evidence>
<feature type="compositionally biased region" description="Low complexity" evidence="1">
    <location>
        <begin position="806"/>
        <end position="817"/>
    </location>
</feature>
<comment type="caution">
    <text evidence="5">The sequence shown here is derived from an EMBL/GenBank/DDBJ whole genome shotgun (WGS) entry which is preliminary data.</text>
</comment>
<evidence type="ECO:0000256" key="2">
    <source>
        <dbReference type="SAM" id="Phobius"/>
    </source>
</evidence>
<evidence type="ECO:0000259" key="3">
    <source>
        <dbReference type="Pfam" id="PF12894"/>
    </source>
</evidence>
<dbReference type="Pfam" id="PF12896">
    <property type="entry name" value="ANAPC4"/>
    <property type="match status" value="1"/>
</dbReference>
<accession>A0A4T0FPV0</accession>
<feature type="compositionally biased region" description="Basic and acidic residues" evidence="1">
    <location>
        <begin position="500"/>
        <end position="512"/>
    </location>
</feature>
<feature type="compositionally biased region" description="Basic residues" evidence="1">
    <location>
        <begin position="818"/>
        <end position="827"/>
    </location>
</feature>
<dbReference type="InterPro" id="IPR024790">
    <property type="entry name" value="APC4_long_dom"/>
</dbReference>
<feature type="region of interest" description="Disordered" evidence="1">
    <location>
        <begin position="1193"/>
        <end position="1214"/>
    </location>
</feature>
<feature type="compositionally biased region" description="Basic and acidic residues" evidence="1">
    <location>
        <begin position="746"/>
        <end position="762"/>
    </location>
</feature>
<gene>
    <name evidence="5" type="ORF">E3P99_02018</name>
</gene>
<feature type="domain" description="Anaphase-promoting complex subunit 4 long" evidence="4">
    <location>
        <begin position="236"/>
        <end position="422"/>
    </location>
</feature>
<dbReference type="Gene3D" id="1.20.58.340">
    <property type="entry name" value="Magnesium transport protein CorA, transmembrane region"/>
    <property type="match status" value="2"/>
</dbReference>
<dbReference type="InterPro" id="IPR002523">
    <property type="entry name" value="MgTranspt_CorA/ZnTranspt_ZntB"/>
</dbReference>
<dbReference type="PANTHER" id="PTHR21535:SF90">
    <property type="entry name" value="CORA METAL ION TRANSPORTER"/>
    <property type="match status" value="1"/>
</dbReference>
<evidence type="ECO:0000313" key="5">
    <source>
        <dbReference type="EMBL" id="TIA89584.1"/>
    </source>
</evidence>
<dbReference type="Pfam" id="PF01544">
    <property type="entry name" value="CorA"/>
    <property type="match status" value="1"/>
</dbReference>
<reference evidence="5 6" key="1">
    <citation type="submission" date="2019-03" db="EMBL/GenBank/DDBJ databases">
        <title>Sequencing 23 genomes of Wallemia ichthyophaga.</title>
        <authorList>
            <person name="Gostincar C."/>
        </authorList>
    </citation>
    <scope>NUCLEOTIDE SEQUENCE [LARGE SCALE GENOMIC DNA]</scope>
    <source>
        <strain evidence="5 6">EXF-5753</strain>
    </source>
</reference>
<feature type="compositionally biased region" description="Low complexity" evidence="1">
    <location>
        <begin position="828"/>
        <end position="855"/>
    </location>
</feature>
<dbReference type="GO" id="GO:0015095">
    <property type="term" value="F:magnesium ion transmembrane transporter activity"/>
    <property type="evidence" value="ECO:0007669"/>
    <property type="project" value="InterPro"/>
</dbReference>
<sequence length="1482" mass="167042">MGSYQVLDKIKFQHGLQLRENSICPRMDLLLLYNKQSTKLYRVNGSLIWERDLATRTFIWSSDGKFIVVHDFSNIVHILDVKDGSMFHQFKPHDRDDCNLGVYEIDNGARDRVSLDYLPTLGALPDISKSINQFLPFRLPKTDKSDADYIKTQRFEFPFIPTDTMSVGIHVREESLLDTSNYLVTCRIGGNILQLYLQGTLKLPDLPIPWACCDSLIISPQLDVLTLAHYGKITIPRDLSHLGSISSKLSITLNYAAEAVTRLTKLYADNGGPRSESIKWHDKIHEFVKPHSADTPEMALTKLLLMGTTSRGLREFIGENLTDRTLEKWTSTISSSLHQMQSLILYHIVPSLERTLILFEELHSTASAPGHYEGIPIDTSHLEGVIKITTNLTSRLWELTTMISKKVVNFNEFAKFLKHQMSKHAYYNQEEADEVVNMPKPDFDIMAVMEYLQSGFAMTDMDDALMRNDNPVVSDSSNTEPPKLEKVISQAHRNLNKASKLIEGKDSNDRRVSGSGLPIKGRQSQGRASEVPEQPKAQADVLSTITSITDQVRNSLQTAIGNCDVKLDLQPRAHPLVINKPYMKRERIPKRESNEDYHHIALTYKLTDEQKDSEIILLRSALRSDSQWQKQVLHLPTTRVLRFGYYDEETLVVLAYDRESNDHILASVPYHDLPYDGSRVVAPLDKQRTLSKSEEPVIGMALNGLPGRRISALLTNDGYGCLVFDMDGDEMDSDAEEEADQDVDVDEVKPEMRDFYDEKTQDIYRNTVPPSAPSRHSTQSSLGVGRQLVEGVLNLLGHSDSDDSDTSGSSTSSNFSFPRRRRKRTRKASVSSDSSNGSSDSSTSSPRRSISILSRSRSKKLKKRSRRSRLRAPDISQDFMLISLKSLHKPVIERHTQLSPLYRSIETTCKSDAADDGVWWLDIKSPTWDDMRSLCKIFPLHPLTQEDILQQDTREKLETFSGLGYTLIVFRGVDERYFRLSDPTSGLSRKADDVSLEHLSPDIHLNDAADDNMGKKRMRIVEGVGGKEGVEGVGVGGINVYLLIFEKGVVSFHFDNIATHTDRIIRRMFAEHSDVSLIAPEWIAHGLLDSLVDAFLPLIEYVEKETEEIDDLVVDPRGLAKRSNNPTNHEERRSEDTYVNSEKDKYDRSPDSMAYAKKFELPPPPTTPQRAHTKMGPLAPLLGGIMDGSQLSEWREKRKAKKAARERQEKIERYSTDSLSKSIIIDVPPTAPPSPPKLPSNKDEEGILTKLIKLSFFKNSGGKGPKSLIPEEIAFLSFFPTSQSHLLQRTTDTRRLVTGLGRLLSAKSDVIRQLRARMVEKRKTMVNPYQSEALREMIVHFGDIEDHVVSSTQTLMHDERVISSLHLAYLAQLKLGHAVSKSGSDNTILALSVITVCSLPLMVITQAFSMNVRTPRNGQPADPNDNGPPMINPDGSNPKYITFGCVVVGLVCVFLFVGLLVRYWIIQARKEGNERRRRRIGE</sequence>
<dbReference type="SUPFAM" id="SSF50998">
    <property type="entry name" value="Quinoprotein alcohol dehydrogenase-like"/>
    <property type="match status" value="1"/>
</dbReference>
<dbReference type="SUPFAM" id="SSF143865">
    <property type="entry name" value="CorA soluble domain-like"/>
    <property type="match status" value="1"/>
</dbReference>
<dbReference type="GO" id="GO:0016020">
    <property type="term" value="C:membrane"/>
    <property type="evidence" value="ECO:0007669"/>
    <property type="project" value="InterPro"/>
</dbReference>
<keyword evidence="2" id="KW-0472">Membrane</keyword>
<organism evidence="5 6">
    <name type="scientific">Wallemia hederae</name>
    <dbReference type="NCBI Taxonomy" id="1540922"/>
    <lineage>
        <taxon>Eukaryota</taxon>
        <taxon>Fungi</taxon>
        <taxon>Dikarya</taxon>
        <taxon>Basidiomycota</taxon>
        <taxon>Wallemiomycotina</taxon>
        <taxon>Wallemiomycetes</taxon>
        <taxon>Wallemiales</taxon>
        <taxon>Wallemiaceae</taxon>
        <taxon>Wallemia</taxon>
    </lineage>
</organism>
<keyword evidence="2" id="KW-1133">Transmembrane helix</keyword>
<feature type="compositionally biased region" description="Basic residues" evidence="1">
    <location>
        <begin position="856"/>
        <end position="869"/>
    </location>
</feature>
<dbReference type="InterPro" id="IPR044089">
    <property type="entry name" value="Alr1-like"/>
</dbReference>
<protein>
    <recommendedName>
        <fullName evidence="7">Anaphase-promoting complex subunit 4</fullName>
    </recommendedName>
</protein>
<feature type="compositionally biased region" description="Basic and acidic residues" evidence="1">
    <location>
        <begin position="1128"/>
        <end position="1149"/>
    </location>
</feature>
<feature type="compositionally biased region" description="Acidic residues" evidence="1">
    <location>
        <begin position="731"/>
        <end position="745"/>
    </location>
</feature>
<dbReference type="Proteomes" id="UP000310189">
    <property type="component" value="Unassembled WGS sequence"/>
</dbReference>
<dbReference type="GO" id="GO:0010961">
    <property type="term" value="P:intracellular magnesium ion homeostasis"/>
    <property type="evidence" value="ECO:0007669"/>
    <property type="project" value="TreeGrafter"/>
</dbReference>
<dbReference type="Pfam" id="PF12894">
    <property type="entry name" value="ANAPC4_WD40"/>
    <property type="match status" value="1"/>
</dbReference>
<feature type="region of interest" description="Disordered" evidence="1">
    <location>
        <begin position="1118"/>
        <end position="1149"/>
    </location>
</feature>
<proteinExistence type="predicted"/>
<name>A0A4T0FPV0_9BASI</name>
<dbReference type="OrthoDB" id="29879at2759"/>
<dbReference type="Gene3D" id="3.30.460.20">
    <property type="entry name" value="CorA soluble domain-like"/>
    <property type="match status" value="1"/>
</dbReference>
<feature type="domain" description="Anaphase-promoting complex subunit 4-like WD40" evidence="3">
    <location>
        <begin position="23"/>
        <end position="95"/>
    </location>
</feature>
<keyword evidence="2" id="KW-0812">Transmembrane</keyword>
<feature type="region of interest" description="Disordered" evidence="1">
    <location>
        <begin position="731"/>
        <end position="782"/>
    </location>
</feature>
<feature type="region of interest" description="Disordered" evidence="1">
    <location>
        <begin position="796"/>
        <end position="869"/>
    </location>
</feature>
<feature type="transmembrane region" description="Helical" evidence="2">
    <location>
        <begin position="1440"/>
        <end position="1465"/>
    </location>
</feature>
<evidence type="ECO:0000313" key="6">
    <source>
        <dbReference type="Proteomes" id="UP000310189"/>
    </source>
</evidence>
<dbReference type="CDD" id="cd12829">
    <property type="entry name" value="Alr1p-like"/>
    <property type="match status" value="1"/>
</dbReference>
<dbReference type="InterPro" id="IPR024977">
    <property type="entry name" value="Apc4-like_WD40_dom"/>
</dbReference>
<feature type="compositionally biased region" description="Basic and acidic residues" evidence="1">
    <location>
        <begin position="1203"/>
        <end position="1214"/>
    </location>
</feature>
<keyword evidence="6" id="KW-1185">Reference proteome</keyword>
<evidence type="ECO:0008006" key="7">
    <source>
        <dbReference type="Google" id="ProtNLM"/>
    </source>
</evidence>
<dbReference type="PANTHER" id="PTHR21535">
    <property type="entry name" value="MAGNESIUM AND COBALT TRANSPORT PROTEIN/MITOCHONDRIAL IMPORT INNER MEMBRANE TRANSLOCASE SUBUNIT TIM8"/>
    <property type="match status" value="1"/>
</dbReference>
<dbReference type="InterPro" id="IPR045861">
    <property type="entry name" value="CorA_cytoplasmic_dom"/>
</dbReference>
<dbReference type="EMBL" id="SPNW01000026">
    <property type="protein sequence ID" value="TIA89584.1"/>
    <property type="molecule type" value="Genomic_DNA"/>
</dbReference>
<feature type="region of interest" description="Disordered" evidence="1">
    <location>
        <begin position="498"/>
        <end position="538"/>
    </location>
</feature>
<evidence type="ECO:0000256" key="1">
    <source>
        <dbReference type="SAM" id="MobiDB-lite"/>
    </source>
</evidence>